<feature type="compositionally biased region" description="Basic and acidic residues" evidence="2">
    <location>
        <begin position="310"/>
        <end position="320"/>
    </location>
</feature>
<proteinExistence type="predicted"/>
<dbReference type="GO" id="GO:0008017">
    <property type="term" value="F:microtubule binding"/>
    <property type="evidence" value="ECO:0007669"/>
    <property type="project" value="InterPro"/>
</dbReference>
<dbReference type="Proteomes" id="UP000248482">
    <property type="component" value="Unplaced"/>
</dbReference>
<feature type="region of interest" description="Disordered" evidence="2">
    <location>
        <begin position="268"/>
        <end position="390"/>
    </location>
</feature>
<dbReference type="PANTHER" id="PTHR13958">
    <property type="entry name" value="CENTROSOME-ASSOCIATED PROTEIN 350"/>
    <property type="match status" value="1"/>
</dbReference>
<keyword evidence="3" id="KW-1185">Reference proteome</keyword>
<evidence type="ECO:0000313" key="4">
    <source>
        <dbReference type="RefSeq" id="XP_022357018.1"/>
    </source>
</evidence>
<accession>A0A2Y9J7S4</accession>
<keyword evidence="4 5" id="KW-0176">Collagen</keyword>
<dbReference type="OrthoDB" id="306254at2759"/>
<feature type="compositionally biased region" description="Low complexity" evidence="2">
    <location>
        <begin position="142"/>
        <end position="157"/>
    </location>
</feature>
<feature type="compositionally biased region" description="Low complexity" evidence="2">
    <location>
        <begin position="343"/>
        <end position="370"/>
    </location>
</feature>
<feature type="region of interest" description="Disordered" evidence="2">
    <location>
        <begin position="714"/>
        <end position="806"/>
    </location>
</feature>
<evidence type="ECO:0000313" key="3">
    <source>
        <dbReference type="Proteomes" id="UP000248482"/>
    </source>
</evidence>
<sequence length="943" mass="98418">MLELSLREEELRAQHQTALLRLREKALEERMRAELAWLEQQRGCLGREGSAAVLAVLAERQKQALSSLEQEQREIRCLQNAHRFSHEERKLLLQHQRDILSLRTAVAQLQQELEARTGLPQRSGHKVKTAQMEGPAQGSLCPSTPRRPGDPTSPSPRRSSESPRAQLLPTGQEDGTHPEATSAVDSHRPLPRPVWGEDMPVASGWPDAGGPLVESQIPVDQEFLDTVPSTPCVPHPSVLRVPLLTGDPLPNPRPLSSMERTQPLTECRGQKLQGQHSLGGRSPCSPPEASQVAEGSISPAGSEPELDFADSPKEEPHQMESRASGGQRMETCWQEDPHDPFSRPEATPWTAAPAPAPSSPRAGSPLGLGPKSESESAPWTCAGSRASSSLSGLSCCSLQEFQKASAMLVQLSESSVSLSDWEAGDPTDADPGWSRELSPQDSWGVHRGGEPVAWERLEGNRTGPQGGSPMDTGGPEPRGGLVQVGRLLPLPDAPSGRSRSELSEAPSEVWDEENLLGPGPGADPGSGRHSPAGGSAYLEGDRAPCSVPPSLGLGKGQEASRTSGSLVSGLNTERGKQVSPEAAFPPLPSTASPSRDLDLPLSSPSGSLASEGVEFGEAGDTGALQASAGCPEGPGGTDLSLSNHRKPQQAWSEPEVPVSPQAPPGDPGGLVAQTPKGWAPGHRGRGHSPAPEEACPTLASGVLPEILSPVDDVLSYGSADLPSSTHRDTSLPPWPPTLPAEREGASLHSGDFPPPPEDTMSPGGSPGPPREDASIRTGELPSLSEEVLPEPLFPGPQESGLCLGAGRQGGSLGEKLGESCSDGGAEAVGSQWSEPVCCLGSPLWGGDGGAVGELPRLPAQPPTPSRVAFMAREGLPMLLSAGGTGPSGTGHSDPDPALGAGSHADVPGGERAEVVDLVSSQLTRRILCDTLAVLSELAQPAAR</sequence>
<dbReference type="GO" id="GO:0005581">
    <property type="term" value="C:collagen trimer"/>
    <property type="evidence" value="ECO:0007669"/>
    <property type="project" value="UniProtKB-KW"/>
</dbReference>
<organism evidence="3 4">
    <name type="scientific">Enhydra lutris kenyoni</name>
    <name type="common">northern sea otter</name>
    <dbReference type="NCBI Taxonomy" id="391180"/>
    <lineage>
        <taxon>Eukaryota</taxon>
        <taxon>Metazoa</taxon>
        <taxon>Chordata</taxon>
        <taxon>Craniata</taxon>
        <taxon>Vertebrata</taxon>
        <taxon>Euteleostomi</taxon>
        <taxon>Mammalia</taxon>
        <taxon>Eutheria</taxon>
        <taxon>Laurasiatheria</taxon>
        <taxon>Carnivora</taxon>
        <taxon>Caniformia</taxon>
        <taxon>Musteloidea</taxon>
        <taxon>Mustelidae</taxon>
        <taxon>Lutrinae</taxon>
        <taxon>Enhydra</taxon>
    </lineage>
</organism>
<dbReference type="AlphaFoldDB" id="A0A2Y9J7S4"/>
<evidence type="ECO:0000256" key="2">
    <source>
        <dbReference type="SAM" id="MobiDB-lite"/>
    </source>
</evidence>
<dbReference type="GeneID" id="111145970"/>
<dbReference type="RefSeq" id="XP_022357018.1">
    <property type="nucleotide sequence ID" value="XM_022501310.1"/>
</dbReference>
<dbReference type="KEGG" id="elk:111145970"/>
<gene>
    <name evidence="4 5" type="primary">LOC111145970</name>
</gene>
<dbReference type="GO" id="GO:0034453">
    <property type="term" value="P:microtubule anchoring"/>
    <property type="evidence" value="ECO:0007669"/>
    <property type="project" value="InterPro"/>
</dbReference>
<reference evidence="4 5" key="1">
    <citation type="submission" date="2025-04" db="UniProtKB">
        <authorList>
            <consortium name="RefSeq"/>
        </authorList>
    </citation>
    <scope>IDENTIFICATION</scope>
    <source>
        <tissue evidence="4 5">Blood</tissue>
    </source>
</reference>
<dbReference type="PANTHER" id="PTHR13958:SF5">
    <property type="entry name" value="COILED-COIL DOMAIN-CONTAINING PROTEIN 187"/>
    <property type="match status" value="1"/>
</dbReference>
<dbReference type="RefSeq" id="XP_022357019.1">
    <property type="nucleotide sequence ID" value="XM_022501311.1"/>
</dbReference>
<feature type="compositionally biased region" description="Low complexity" evidence="2">
    <location>
        <begin position="591"/>
        <end position="610"/>
    </location>
</feature>
<feature type="coiled-coil region" evidence="1">
    <location>
        <begin position="54"/>
        <end position="112"/>
    </location>
</feature>
<feature type="compositionally biased region" description="Low complexity" evidence="2">
    <location>
        <begin position="779"/>
        <end position="790"/>
    </location>
</feature>
<dbReference type="InterPro" id="IPR028750">
    <property type="entry name" value="CEP350/CC187"/>
</dbReference>
<feature type="compositionally biased region" description="Polar residues" evidence="2">
    <location>
        <begin position="559"/>
        <end position="571"/>
    </location>
</feature>
<feature type="compositionally biased region" description="Low complexity" evidence="2">
    <location>
        <begin position="381"/>
        <end position="390"/>
    </location>
</feature>
<evidence type="ECO:0000256" key="1">
    <source>
        <dbReference type="SAM" id="Coils"/>
    </source>
</evidence>
<protein>
    <submittedName>
        <fullName evidence="4 5">Collagen alpha-1(I) chain isoform X1</fullName>
    </submittedName>
</protein>
<dbReference type="STRING" id="391180.A0A2Y9J7S4"/>
<feature type="compositionally biased region" description="Basic and acidic residues" evidence="2">
    <location>
        <begin position="447"/>
        <end position="459"/>
    </location>
</feature>
<feature type="region of interest" description="Disordered" evidence="2">
    <location>
        <begin position="878"/>
        <end position="907"/>
    </location>
</feature>
<feature type="region of interest" description="Disordered" evidence="2">
    <location>
        <begin position="116"/>
        <end position="208"/>
    </location>
</feature>
<evidence type="ECO:0000313" key="5">
    <source>
        <dbReference type="RefSeq" id="XP_022357019.1"/>
    </source>
</evidence>
<dbReference type="GO" id="GO:0005813">
    <property type="term" value="C:centrosome"/>
    <property type="evidence" value="ECO:0007669"/>
    <property type="project" value="InterPro"/>
</dbReference>
<keyword evidence="1" id="KW-0175">Coiled coil</keyword>
<feature type="region of interest" description="Disordered" evidence="2">
    <location>
        <begin position="414"/>
        <end position="697"/>
    </location>
</feature>
<name>A0A2Y9J7S4_ENHLU</name>